<dbReference type="InterPro" id="IPR032716">
    <property type="entry name" value="ACC_epsilon"/>
</dbReference>
<evidence type="ECO:0000313" key="1">
    <source>
        <dbReference type="EMBL" id="SDS27200.1"/>
    </source>
</evidence>
<dbReference type="OrthoDB" id="5123691at2"/>
<protein>
    <submittedName>
        <fullName evidence="1">Acyl-CoA carboxylase epsilon subunit</fullName>
    </submittedName>
</protein>
<dbReference type="RefSeq" id="WP_083363210.1">
    <property type="nucleotide sequence ID" value="NZ_LT629742.1"/>
</dbReference>
<gene>
    <name evidence="1" type="ORF">SAMN04489834_1175</name>
</gene>
<organism evidence="1 2">
    <name type="scientific">Microterricola viridarii</name>
    <dbReference type="NCBI Taxonomy" id="412690"/>
    <lineage>
        <taxon>Bacteria</taxon>
        <taxon>Bacillati</taxon>
        <taxon>Actinomycetota</taxon>
        <taxon>Actinomycetes</taxon>
        <taxon>Micrococcales</taxon>
        <taxon>Microbacteriaceae</taxon>
        <taxon>Microterricola</taxon>
    </lineage>
</organism>
<evidence type="ECO:0000313" key="2">
    <source>
        <dbReference type="Proteomes" id="UP000181956"/>
    </source>
</evidence>
<sequence length="78" mass="8223">MSGEQTPGLDPASLHFITRRVSASERAAVAVVLAAQLAQESAQLGAAPGHGTSAWQRSQRPLRAPLVPGLGRWSRPEL</sequence>
<dbReference type="GO" id="GO:0004658">
    <property type="term" value="F:propionyl-CoA carboxylase activity"/>
    <property type="evidence" value="ECO:0007669"/>
    <property type="project" value="InterPro"/>
</dbReference>
<reference evidence="2" key="1">
    <citation type="submission" date="2016-10" db="EMBL/GenBank/DDBJ databases">
        <authorList>
            <person name="Varghese N."/>
            <person name="Submissions S."/>
        </authorList>
    </citation>
    <scope>NUCLEOTIDE SEQUENCE [LARGE SCALE GENOMIC DNA]</scope>
    <source>
        <strain evidence="2">DSM 21772</strain>
    </source>
</reference>
<accession>A0A1H1QUR6</accession>
<dbReference type="EMBL" id="LT629742">
    <property type="protein sequence ID" value="SDS27200.1"/>
    <property type="molecule type" value="Genomic_DNA"/>
</dbReference>
<dbReference type="STRING" id="412690.SAMN04489834_1175"/>
<name>A0A1H1QUR6_9MICO</name>
<dbReference type="GO" id="GO:0003989">
    <property type="term" value="F:acetyl-CoA carboxylase activity"/>
    <property type="evidence" value="ECO:0007669"/>
    <property type="project" value="InterPro"/>
</dbReference>
<keyword evidence="2" id="KW-1185">Reference proteome</keyword>
<dbReference type="Pfam" id="PF13822">
    <property type="entry name" value="ACC_epsilon"/>
    <property type="match status" value="1"/>
</dbReference>
<dbReference type="Proteomes" id="UP000181956">
    <property type="component" value="Chromosome I"/>
</dbReference>
<proteinExistence type="predicted"/>
<dbReference type="AlphaFoldDB" id="A0A1H1QUR6"/>